<dbReference type="EMBL" id="AWQQ01000032">
    <property type="protein sequence ID" value="PHJ39158.1"/>
    <property type="molecule type" value="Genomic_DNA"/>
</dbReference>
<sequence>MKNKISDTSKTKHCDKKLIFFPGAERWEPQHVCKVRLNKSIFIKIVFSWVLLFFVSFFISSFKN</sequence>
<keyword evidence="1" id="KW-0472">Membrane</keyword>
<dbReference type="AlphaFoldDB" id="A0A2C6MG30"/>
<organism evidence="2 3">
    <name type="scientific">Desulforamulus profundi</name>
    <dbReference type="NCBI Taxonomy" id="1383067"/>
    <lineage>
        <taxon>Bacteria</taxon>
        <taxon>Bacillati</taxon>
        <taxon>Bacillota</taxon>
        <taxon>Clostridia</taxon>
        <taxon>Eubacteriales</taxon>
        <taxon>Peptococcaceae</taxon>
        <taxon>Desulforamulus</taxon>
    </lineage>
</organism>
<keyword evidence="1" id="KW-1133">Transmembrane helix</keyword>
<protein>
    <submittedName>
        <fullName evidence="2">Uncharacterized protein</fullName>
    </submittedName>
</protein>
<name>A0A2C6MG30_9FIRM</name>
<keyword evidence="1" id="KW-0812">Transmembrane</keyword>
<evidence type="ECO:0000313" key="3">
    <source>
        <dbReference type="Proteomes" id="UP000222564"/>
    </source>
</evidence>
<gene>
    <name evidence="2" type="ORF">P378_05135</name>
</gene>
<dbReference type="Proteomes" id="UP000222564">
    <property type="component" value="Unassembled WGS sequence"/>
</dbReference>
<accession>A0A2C6MG30</accession>
<evidence type="ECO:0000256" key="1">
    <source>
        <dbReference type="SAM" id="Phobius"/>
    </source>
</evidence>
<reference evidence="2 3" key="1">
    <citation type="submission" date="2013-09" db="EMBL/GenBank/DDBJ databases">
        <title>Biodegradation of hydrocarbons in the deep terrestrial subsurface : characterization of a microbial consortium composed of two Desulfotomaculum species originating from a deep geological formation.</title>
        <authorList>
            <person name="Aullo T."/>
            <person name="Berlendis S."/>
            <person name="Lascourreges J.-F."/>
            <person name="Dessort D."/>
            <person name="Saint-Laurent S."/>
            <person name="Schraauwers B."/>
            <person name="Mas J."/>
            <person name="Magot M."/>
            <person name="Ranchou-Peyruse A."/>
        </authorList>
    </citation>
    <scope>NUCLEOTIDE SEQUENCE [LARGE SCALE GENOMIC DNA]</scope>
    <source>
        <strain evidence="2 3">Bs107</strain>
    </source>
</reference>
<keyword evidence="3" id="KW-1185">Reference proteome</keyword>
<feature type="transmembrane region" description="Helical" evidence="1">
    <location>
        <begin position="41"/>
        <end position="62"/>
    </location>
</feature>
<evidence type="ECO:0000313" key="2">
    <source>
        <dbReference type="EMBL" id="PHJ39158.1"/>
    </source>
</evidence>
<proteinExistence type="predicted"/>
<comment type="caution">
    <text evidence="2">The sequence shown here is derived from an EMBL/GenBank/DDBJ whole genome shotgun (WGS) entry which is preliminary data.</text>
</comment>